<dbReference type="eggNOG" id="ENOG5030TZC">
    <property type="taxonomic scope" value="Bacteria"/>
</dbReference>
<evidence type="ECO:0000313" key="1">
    <source>
        <dbReference type="EMBL" id="AFU69485.1"/>
    </source>
</evidence>
<organism evidence="1 2">
    <name type="scientific">Psychroflexus torquis (strain ATCC 700755 / CIP 106069 / ACAM 623)</name>
    <dbReference type="NCBI Taxonomy" id="313595"/>
    <lineage>
        <taxon>Bacteria</taxon>
        <taxon>Pseudomonadati</taxon>
        <taxon>Bacteroidota</taxon>
        <taxon>Flavobacteriia</taxon>
        <taxon>Flavobacteriales</taxon>
        <taxon>Flavobacteriaceae</taxon>
        <taxon>Psychroflexus</taxon>
    </lineage>
</organism>
<protein>
    <submittedName>
        <fullName evidence="1">Uncharacterized protein</fullName>
    </submittedName>
</protein>
<dbReference type="STRING" id="313595.P700755_002753"/>
<name>K4IVM0_PSYTT</name>
<dbReference type="KEGG" id="ptq:P700755_002753"/>
<accession>K4IVM0</accession>
<proteinExistence type="predicted"/>
<gene>
    <name evidence="1" type="ordered locus">P700755_002753</name>
</gene>
<reference evidence="1" key="1">
    <citation type="submission" date="2006-03" db="EMBL/GenBank/DDBJ databases">
        <authorList>
            <person name="Bowman J."/>
            <person name="Ferriera S."/>
            <person name="Johnson J."/>
            <person name="Kravitz S."/>
            <person name="Halpern A."/>
            <person name="Remington K."/>
            <person name="Beeson K."/>
            <person name="Tran B."/>
            <person name="Rogers Y.-H."/>
            <person name="Friedman R."/>
            <person name="Venter J.C."/>
        </authorList>
    </citation>
    <scope>NUCLEOTIDE SEQUENCE [LARGE SCALE GENOMIC DNA]</scope>
    <source>
        <strain evidence="1">ATCC 700755</strain>
    </source>
</reference>
<keyword evidence="2" id="KW-1185">Reference proteome</keyword>
<sequence length="42" mass="4657">MKENIKKDCCQGCKNGQSGKNPLCKAKLMSSKLDAEKQNTKK</sequence>
<dbReference type="Proteomes" id="UP000008514">
    <property type="component" value="Chromosome"/>
</dbReference>
<dbReference type="HOGENOM" id="CLU_217910_0_0_10"/>
<dbReference type="AlphaFoldDB" id="K4IVM0"/>
<evidence type="ECO:0000313" key="2">
    <source>
        <dbReference type="Proteomes" id="UP000008514"/>
    </source>
</evidence>
<reference evidence="1" key="2">
    <citation type="submission" date="2012-09" db="EMBL/GenBank/DDBJ databases">
        <title>The complete sequence of Psychroflexus torquis an extreme psychrophile from sea-ice that is stimulated by light.</title>
        <authorList>
            <person name="Feng S."/>
            <person name="Powell S.M."/>
            <person name="Bowman J.P."/>
        </authorList>
    </citation>
    <scope>NUCLEOTIDE SEQUENCE [LARGE SCALE GENOMIC DNA]</scope>
    <source>
        <strain evidence="1">ATCC 700755</strain>
    </source>
</reference>
<dbReference type="EMBL" id="CP003879">
    <property type="protein sequence ID" value="AFU69485.1"/>
    <property type="molecule type" value="Genomic_DNA"/>
</dbReference>